<dbReference type="FunFam" id="1.10.220.10:FF:000002">
    <property type="entry name" value="Annexin"/>
    <property type="match status" value="1"/>
</dbReference>
<evidence type="ECO:0000256" key="10">
    <source>
        <dbReference type="ARBA" id="ARBA00077076"/>
    </source>
</evidence>
<feature type="compositionally biased region" description="Low complexity" evidence="12">
    <location>
        <begin position="108"/>
        <end position="121"/>
    </location>
</feature>
<accession>A0AAN9GL30</accession>
<dbReference type="GO" id="GO:0005737">
    <property type="term" value="C:cytoplasm"/>
    <property type="evidence" value="ECO:0007669"/>
    <property type="project" value="TreeGrafter"/>
</dbReference>
<keyword evidence="4 11" id="KW-0677">Repeat</keyword>
<dbReference type="GO" id="GO:0005544">
    <property type="term" value="F:calcium-dependent phospholipid binding"/>
    <property type="evidence" value="ECO:0007669"/>
    <property type="project" value="UniProtKB-KW"/>
</dbReference>
<keyword evidence="5 11" id="KW-0106">Calcium</keyword>
<keyword evidence="6 11" id="KW-0041">Annexin</keyword>
<dbReference type="Pfam" id="PF00191">
    <property type="entry name" value="Annexin"/>
    <property type="match status" value="4"/>
</dbReference>
<feature type="compositionally biased region" description="Pro residues" evidence="12">
    <location>
        <begin position="1"/>
        <end position="13"/>
    </location>
</feature>
<evidence type="ECO:0000256" key="12">
    <source>
        <dbReference type="SAM" id="MobiDB-lite"/>
    </source>
</evidence>
<dbReference type="GO" id="GO:0043657">
    <property type="term" value="C:host cell"/>
    <property type="evidence" value="ECO:0007669"/>
    <property type="project" value="UniProtKB-SubCell"/>
</dbReference>
<evidence type="ECO:0000313" key="13">
    <source>
        <dbReference type="EMBL" id="KAK7112039.1"/>
    </source>
</evidence>
<comment type="caution">
    <text evidence="13">The sequence shown here is derived from an EMBL/GenBank/DDBJ whole genome shotgun (WGS) entry which is preliminary data.</text>
</comment>
<dbReference type="GO" id="GO:0005634">
    <property type="term" value="C:nucleus"/>
    <property type="evidence" value="ECO:0007669"/>
    <property type="project" value="TreeGrafter"/>
</dbReference>
<evidence type="ECO:0000256" key="9">
    <source>
        <dbReference type="ARBA" id="ARBA00060393"/>
    </source>
</evidence>
<dbReference type="FunFam" id="1.10.220.10:FF:000003">
    <property type="entry name" value="Annexin"/>
    <property type="match status" value="1"/>
</dbReference>
<dbReference type="AlphaFoldDB" id="A0AAN9GL30"/>
<dbReference type="SMART" id="SM00335">
    <property type="entry name" value="ANX"/>
    <property type="match status" value="4"/>
</dbReference>
<dbReference type="InterPro" id="IPR018502">
    <property type="entry name" value="Annexin_repeat"/>
</dbReference>
<organism evidence="13 14">
    <name type="scientific">Littorina saxatilis</name>
    <dbReference type="NCBI Taxonomy" id="31220"/>
    <lineage>
        <taxon>Eukaryota</taxon>
        <taxon>Metazoa</taxon>
        <taxon>Spiralia</taxon>
        <taxon>Lophotrochozoa</taxon>
        <taxon>Mollusca</taxon>
        <taxon>Gastropoda</taxon>
        <taxon>Caenogastropoda</taxon>
        <taxon>Littorinimorpha</taxon>
        <taxon>Littorinoidea</taxon>
        <taxon>Littorinidae</taxon>
        <taxon>Littorina</taxon>
    </lineage>
</organism>
<evidence type="ECO:0000256" key="4">
    <source>
        <dbReference type="ARBA" id="ARBA00022737"/>
    </source>
</evidence>
<evidence type="ECO:0000256" key="11">
    <source>
        <dbReference type="RuleBase" id="RU003540"/>
    </source>
</evidence>
<evidence type="ECO:0000256" key="7">
    <source>
        <dbReference type="ARBA" id="ARBA00023302"/>
    </source>
</evidence>
<comment type="similarity">
    <text evidence="3 11">Belongs to the annexin family.</text>
</comment>
<feature type="compositionally biased region" description="Polar residues" evidence="12">
    <location>
        <begin position="86"/>
        <end position="100"/>
    </location>
</feature>
<dbReference type="Proteomes" id="UP001374579">
    <property type="component" value="Unassembled WGS sequence"/>
</dbReference>
<evidence type="ECO:0000256" key="1">
    <source>
        <dbReference type="ARBA" id="ARBA00004340"/>
    </source>
</evidence>
<evidence type="ECO:0000256" key="5">
    <source>
        <dbReference type="ARBA" id="ARBA00022837"/>
    </source>
</evidence>
<dbReference type="PROSITE" id="PS51897">
    <property type="entry name" value="ANNEXIN_2"/>
    <property type="match status" value="4"/>
</dbReference>
<dbReference type="SUPFAM" id="SSF47874">
    <property type="entry name" value="Annexin"/>
    <property type="match status" value="1"/>
</dbReference>
<dbReference type="InterPro" id="IPR001464">
    <property type="entry name" value="Annexin"/>
</dbReference>
<dbReference type="FunFam" id="1.10.220.10:FF:000004">
    <property type="entry name" value="Annexin"/>
    <property type="match status" value="1"/>
</dbReference>
<evidence type="ECO:0000256" key="2">
    <source>
        <dbReference type="ARBA" id="ARBA00004550"/>
    </source>
</evidence>
<evidence type="ECO:0000256" key="6">
    <source>
        <dbReference type="ARBA" id="ARBA00023216"/>
    </source>
</evidence>
<dbReference type="EMBL" id="JBAMIC010000002">
    <property type="protein sequence ID" value="KAK7112039.1"/>
    <property type="molecule type" value="Genomic_DNA"/>
</dbReference>
<keyword evidence="7 11" id="KW-0111">Calcium/phospholipid-binding</keyword>
<reference evidence="13 14" key="1">
    <citation type="submission" date="2024-02" db="EMBL/GenBank/DDBJ databases">
        <title>Chromosome-scale genome assembly of the rough periwinkle Littorina saxatilis.</title>
        <authorList>
            <person name="De Jode A."/>
            <person name="Faria R."/>
            <person name="Formenti G."/>
            <person name="Sims Y."/>
            <person name="Smith T.P."/>
            <person name="Tracey A."/>
            <person name="Wood J.M.D."/>
            <person name="Zagrodzka Z.B."/>
            <person name="Johannesson K."/>
            <person name="Butlin R.K."/>
            <person name="Leder E.H."/>
        </authorList>
    </citation>
    <scope>NUCLEOTIDE SEQUENCE [LARGE SCALE GENOMIC DNA]</scope>
    <source>
        <strain evidence="13">Snail1</strain>
        <tissue evidence="13">Muscle</tissue>
    </source>
</reference>
<evidence type="ECO:0000256" key="8">
    <source>
        <dbReference type="ARBA" id="ARBA00059330"/>
    </source>
</evidence>
<evidence type="ECO:0000256" key="3">
    <source>
        <dbReference type="ARBA" id="ARBA00007831"/>
    </source>
</evidence>
<dbReference type="InterPro" id="IPR018252">
    <property type="entry name" value="Annexin_repeat_CS"/>
</dbReference>
<dbReference type="GO" id="GO:0005886">
    <property type="term" value="C:plasma membrane"/>
    <property type="evidence" value="ECO:0007669"/>
    <property type="project" value="TreeGrafter"/>
</dbReference>
<proteinExistence type="inferred from homology"/>
<dbReference type="PROSITE" id="PS00223">
    <property type="entry name" value="ANNEXIN_1"/>
    <property type="match status" value="3"/>
</dbReference>
<dbReference type="InterPro" id="IPR037104">
    <property type="entry name" value="Annexin_sf"/>
</dbReference>
<dbReference type="PANTHER" id="PTHR10502:SF102">
    <property type="entry name" value="ANNEXIN B11"/>
    <property type="match status" value="1"/>
</dbReference>
<dbReference type="GO" id="GO:0005576">
    <property type="term" value="C:extracellular region"/>
    <property type="evidence" value="ECO:0007669"/>
    <property type="project" value="UniProtKB-SubCell"/>
</dbReference>
<feature type="region of interest" description="Disordered" evidence="12">
    <location>
        <begin position="1"/>
        <end position="242"/>
    </location>
</feature>
<name>A0AAN9GL30_9CAEN</name>
<evidence type="ECO:0000313" key="14">
    <source>
        <dbReference type="Proteomes" id="UP001374579"/>
    </source>
</evidence>
<dbReference type="PANTHER" id="PTHR10502">
    <property type="entry name" value="ANNEXIN"/>
    <property type="match status" value="1"/>
</dbReference>
<feature type="compositionally biased region" description="Gly residues" evidence="12">
    <location>
        <begin position="170"/>
        <end position="209"/>
    </location>
</feature>
<comment type="domain">
    <text evidence="11">A pair of annexin repeats may form one binding site for calcium and phospholipid.</text>
</comment>
<feature type="compositionally biased region" description="Low complexity" evidence="12">
    <location>
        <begin position="128"/>
        <end position="148"/>
    </location>
</feature>
<comment type="function">
    <text evidence="8">Involved in reproduction of the worm. Involved in host-parasite interaction. Delivered into the host cell by means of parasite exosomes. Binds to acidic phospholipid membranes in a calcium-dependent manner in vitro. Causes aggregation of liposomes in the presence of calcium, but not in its absence. Likely to promote membrane fusion. May provide structural integrity within the tegument.</text>
</comment>
<dbReference type="FunFam" id="1.10.220.10:FF:000001">
    <property type="entry name" value="Annexin"/>
    <property type="match status" value="1"/>
</dbReference>
<dbReference type="GO" id="GO:0001786">
    <property type="term" value="F:phosphatidylserine binding"/>
    <property type="evidence" value="ECO:0007669"/>
    <property type="project" value="TreeGrafter"/>
</dbReference>
<feature type="compositionally biased region" description="Gly residues" evidence="12">
    <location>
        <begin position="14"/>
        <end position="32"/>
    </location>
</feature>
<protein>
    <recommendedName>
        <fullName evidence="10 11">Annexin</fullName>
    </recommendedName>
</protein>
<comment type="subcellular location">
    <subcellularLocation>
        <location evidence="1">Host cell</location>
    </subcellularLocation>
    <subcellularLocation>
        <location evidence="2">Secreted</location>
        <location evidence="2">Extracellular exosome</location>
    </subcellularLocation>
    <subcellularLocation>
        <location evidence="9">Tegument</location>
    </subcellularLocation>
</comment>
<sequence>MSYPPYGAPPGGYPPAGGGYPQQGGYPQGGGFSQAPGAGFSMPTPESASAAAYGSAPGYPAQPGYGAQPPGMPPAPGGYPGAPNVSMPNAPSAAQPTYNQPGFGGGYPPASQPGGYPAQPGAPGGYGQPPAGYGSAPAPGGFPSGPAQTQYGAPPGGQYPAQSPPNYGAPQGGQFGAPQGGQYGAPQGGQGQYGAPQGGQYGAPPGGQYGAQPPSTGGYGASSTPGYGQGQGQGYSSAQPQGSVPAAASYKIREDGTLKPYPRFNVEEDVQKLRKAMKGLGTDEKAIVDILGYRSNDQRQNLKLMYKTCFGRDLVQDLKSELGGRFEDAVVALMFKPEEYDAYELRRAMRGMGTDEAALIEILCTRSNSQIHAFTATYKLMYGRKLEEDIISETSGHFRKLLVSMSCGGRMENQSVDLQKAQTDAQRIYQAGEKRWGTDENTFNMVLASQSYEQLRAVFDAYGKVSGKDIEHAIKSEMSGDLSSGMLTVVRMIRSKHAYFADRLYHSMKGMGTDDSTLIRVIVSRCEVDMKQIKDEFQKRYGQALEAFVRDDISGDYRRLMMALIGGVPQ</sequence>
<dbReference type="GO" id="GO:0012506">
    <property type="term" value="C:vesicle membrane"/>
    <property type="evidence" value="ECO:0007669"/>
    <property type="project" value="TreeGrafter"/>
</dbReference>
<dbReference type="GO" id="GO:0005509">
    <property type="term" value="F:calcium ion binding"/>
    <property type="evidence" value="ECO:0007669"/>
    <property type="project" value="InterPro"/>
</dbReference>
<gene>
    <name evidence="13" type="ORF">V1264_011554</name>
</gene>
<dbReference type="PRINTS" id="PR00196">
    <property type="entry name" value="ANNEXIN"/>
</dbReference>
<keyword evidence="14" id="KW-1185">Reference proteome</keyword>
<feature type="compositionally biased region" description="Low complexity" evidence="12">
    <location>
        <begin position="48"/>
        <end position="69"/>
    </location>
</feature>
<dbReference type="Gene3D" id="1.10.220.10">
    <property type="entry name" value="Annexin"/>
    <property type="match status" value="4"/>
</dbReference>